<accession>A0A1F7F2L5</accession>
<dbReference type="InterPro" id="IPR028082">
    <property type="entry name" value="Peripla_BP_I"/>
</dbReference>
<protein>
    <recommendedName>
        <fullName evidence="4">HTH gntR-type domain-containing protein</fullName>
    </recommendedName>
</protein>
<dbReference type="Pfam" id="PF00392">
    <property type="entry name" value="GntR"/>
    <property type="match status" value="1"/>
</dbReference>
<dbReference type="GO" id="GO:0003700">
    <property type="term" value="F:DNA-binding transcription factor activity"/>
    <property type="evidence" value="ECO:0007669"/>
    <property type="project" value="InterPro"/>
</dbReference>
<dbReference type="SUPFAM" id="SSF46785">
    <property type="entry name" value="Winged helix' DNA-binding domain"/>
    <property type="match status" value="1"/>
</dbReference>
<sequence length="349" mass="40015">MRYLSIYNKLRKDILEGIYPPSAQLPHLTQLALTLCCSRGTIKRAIRLLQEEGLVVGIRSKGTFVRHGTALLPALQPLKNRFGVLVLSLFSSLAGSYYQYIFKGIEHVANKTKSHLYIIRTRNKTIQEIYQEIHALGITALITVELDDRPLRREIERLRIPIVHADLFDAYSKKHMVLPNNIQGGELAVKKLFEKGHRRFLFLHPYHTYSRVFNRANIMRWKGSSEAAKKLNCVCLWKKVALRVHEEPVVAISRILEKHSHCKGIIVPDSDLLQIVKDVLLEKAPTEAAAYDVVAFSQQEQPTLIHQKPVWYCTWNAEYMGRLAAEIALGKTEKAPRVQYLPMYLTTRV</sequence>
<evidence type="ECO:0000256" key="3">
    <source>
        <dbReference type="ARBA" id="ARBA00023163"/>
    </source>
</evidence>
<name>A0A1F7F2L5_UNCRA</name>
<dbReference type="Proteomes" id="UP000179243">
    <property type="component" value="Unassembled WGS sequence"/>
</dbReference>
<comment type="caution">
    <text evidence="5">The sequence shown here is derived from an EMBL/GenBank/DDBJ whole genome shotgun (WGS) entry which is preliminary data.</text>
</comment>
<dbReference type="Gene3D" id="3.40.50.2300">
    <property type="match status" value="2"/>
</dbReference>
<feature type="domain" description="HTH gntR-type" evidence="4">
    <location>
        <begin position="1"/>
        <end position="68"/>
    </location>
</feature>
<dbReference type="InterPro" id="IPR036388">
    <property type="entry name" value="WH-like_DNA-bd_sf"/>
</dbReference>
<organism evidence="5 6">
    <name type="scientific">Candidatus Raymondbacteria bacterium RIFOXYD12_FULL_49_13</name>
    <dbReference type="NCBI Taxonomy" id="1817890"/>
    <lineage>
        <taxon>Bacteria</taxon>
        <taxon>Raymondiibacteriota</taxon>
    </lineage>
</organism>
<keyword evidence="3" id="KW-0804">Transcription</keyword>
<dbReference type="AlphaFoldDB" id="A0A1F7F2L5"/>
<dbReference type="PANTHER" id="PTHR30146">
    <property type="entry name" value="LACI-RELATED TRANSCRIPTIONAL REPRESSOR"/>
    <property type="match status" value="1"/>
</dbReference>
<dbReference type="SMART" id="SM00345">
    <property type="entry name" value="HTH_GNTR"/>
    <property type="match status" value="1"/>
</dbReference>
<dbReference type="InterPro" id="IPR036390">
    <property type="entry name" value="WH_DNA-bd_sf"/>
</dbReference>
<dbReference type="SUPFAM" id="SSF53822">
    <property type="entry name" value="Periplasmic binding protein-like I"/>
    <property type="match status" value="1"/>
</dbReference>
<evidence type="ECO:0000256" key="2">
    <source>
        <dbReference type="ARBA" id="ARBA00023125"/>
    </source>
</evidence>
<evidence type="ECO:0000256" key="1">
    <source>
        <dbReference type="ARBA" id="ARBA00023015"/>
    </source>
</evidence>
<dbReference type="PANTHER" id="PTHR30146:SF24">
    <property type="entry name" value="XYLOSE OPERON REGULATORY PROTEIN"/>
    <property type="match status" value="1"/>
</dbReference>
<keyword evidence="2" id="KW-0238">DNA-binding</keyword>
<proteinExistence type="predicted"/>
<evidence type="ECO:0000259" key="4">
    <source>
        <dbReference type="PROSITE" id="PS50949"/>
    </source>
</evidence>
<dbReference type="EMBL" id="MFYX01000140">
    <property type="protein sequence ID" value="OGK00777.1"/>
    <property type="molecule type" value="Genomic_DNA"/>
</dbReference>
<dbReference type="GO" id="GO:0000976">
    <property type="term" value="F:transcription cis-regulatory region binding"/>
    <property type="evidence" value="ECO:0007669"/>
    <property type="project" value="TreeGrafter"/>
</dbReference>
<dbReference type="Gene3D" id="1.10.10.10">
    <property type="entry name" value="Winged helix-like DNA-binding domain superfamily/Winged helix DNA-binding domain"/>
    <property type="match status" value="1"/>
</dbReference>
<reference evidence="5 6" key="1">
    <citation type="journal article" date="2016" name="Nat. Commun.">
        <title>Thousands of microbial genomes shed light on interconnected biogeochemical processes in an aquifer system.</title>
        <authorList>
            <person name="Anantharaman K."/>
            <person name="Brown C.T."/>
            <person name="Hug L.A."/>
            <person name="Sharon I."/>
            <person name="Castelle C.J."/>
            <person name="Probst A.J."/>
            <person name="Thomas B.C."/>
            <person name="Singh A."/>
            <person name="Wilkins M.J."/>
            <person name="Karaoz U."/>
            <person name="Brodie E.L."/>
            <person name="Williams K.H."/>
            <person name="Hubbard S.S."/>
            <person name="Banfield J.F."/>
        </authorList>
    </citation>
    <scope>NUCLEOTIDE SEQUENCE [LARGE SCALE GENOMIC DNA]</scope>
</reference>
<dbReference type="PROSITE" id="PS50949">
    <property type="entry name" value="HTH_GNTR"/>
    <property type="match status" value="1"/>
</dbReference>
<evidence type="ECO:0000313" key="6">
    <source>
        <dbReference type="Proteomes" id="UP000179243"/>
    </source>
</evidence>
<dbReference type="InterPro" id="IPR000524">
    <property type="entry name" value="Tscrpt_reg_HTH_GntR"/>
</dbReference>
<dbReference type="CDD" id="cd07377">
    <property type="entry name" value="WHTH_GntR"/>
    <property type="match status" value="1"/>
</dbReference>
<evidence type="ECO:0000313" key="5">
    <source>
        <dbReference type="EMBL" id="OGK00777.1"/>
    </source>
</evidence>
<gene>
    <name evidence="5" type="ORF">A2519_14645</name>
</gene>
<keyword evidence="1" id="KW-0805">Transcription regulation</keyword>